<protein>
    <submittedName>
        <fullName evidence="2">Uncharacterized protein</fullName>
    </submittedName>
</protein>
<keyword evidence="1" id="KW-0175">Coiled coil</keyword>
<comment type="caution">
    <text evidence="2">The sequence shown here is derived from an EMBL/GenBank/DDBJ whole genome shotgun (WGS) entry which is preliminary data.</text>
</comment>
<accession>A0AA39ZQV5</accession>
<dbReference type="EMBL" id="JAUIRO010000009">
    <property type="protein sequence ID" value="KAK0701874.1"/>
    <property type="molecule type" value="Genomic_DNA"/>
</dbReference>
<name>A0AA39ZQV5_9PEZI</name>
<dbReference type="SUPFAM" id="SSF58104">
    <property type="entry name" value="Methyl-accepting chemotaxis protein (MCP) signaling domain"/>
    <property type="match status" value="1"/>
</dbReference>
<dbReference type="RefSeq" id="XP_060289538.1">
    <property type="nucleotide sequence ID" value="XM_060443222.1"/>
</dbReference>
<reference evidence="2" key="1">
    <citation type="submission" date="2023-06" db="EMBL/GenBank/DDBJ databases">
        <title>Genome-scale phylogeny and comparative genomics of the fungal order Sordariales.</title>
        <authorList>
            <consortium name="Lawrence Berkeley National Laboratory"/>
            <person name="Hensen N."/>
            <person name="Bonometti L."/>
            <person name="Westerberg I."/>
            <person name="Brannstrom I.O."/>
            <person name="Guillou S."/>
            <person name="Cros-Aarteil S."/>
            <person name="Calhoun S."/>
            <person name="Haridas S."/>
            <person name="Kuo A."/>
            <person name="Mondo S."/>
            <person name="Pangilinan J."/>
            <person name="Riley R."/>
            <person name="LaButti K."/>
            <person name="Andreopoulos B."/>
            <person name="Lipzen A."/>
            <person name="Chen C."/>
            <person name="Yanf M."/>
            <person name="Daum C."/>
            <person name="Ng V."/>
            <person name="Clum A."/>
            <person name="Steindorff A."/>
            <person name="Ohm R."/>
            <person name="Martin F."/>
            <person name="Silar P."/>
            <person name="Natvig D."/>
            <person name="Lalanne C."/>
            <person name="Gautier V."/>
            <person name="Ament-velasquez S.L."/>
            <person name="Kruys A."/>
            <person name="Hutchinson M.I."/>
            <person name="Powell A.J."/>
            <person name="Barry K."/>
            <person name="Miller A.N."/>
            <person name="Grigoriev I.V."/>
            <person name="Debuchy R."/>
            <person name="Gladieux P."/>
            <person name="Thoren M.H."/>
            <person name="Johannesson H."/>
        </authorList>
    </citation>
    <scope>NUCLEOTIDE SEQUENCE</scope>
    <source>
        <strain evidence="2">SMH2392-1A</strain>
    </source>
</reference>
<feature type="coiled-coil region" evidence="1">
    <location>
        <begin position="51"/>
        <end position="127"/>
    </location>
</feature>
<dbReference type="AlphaFoldDB" id="A0AA39ZQV5"/>
<evidence type="ECO:0000256" key="1">
    <source>
        <dbReference type="SAM" id="Coils"/>
    </source>
</evidence>
<keyword evidence="3" id="KW-1185">Reference proteome</keyword>
<dbReference type="Proteomes" id="UP001172101">
    <property type="component" value="Unassembled WGS sequence"/>
</dbReference>
<proteinExistence type="predicted"/>
<evidence type="ECO:0000313" key="2">
    <source>
        <dbReference type="EMBL" id="KAK0701874.1"/>
    </source>
</evidence>
<organism evidence="2 3">
    <name type="scientific">Lasiosphaeria miniovina</name>
    <dbReference type="NCBI Taxonomy" id="1954250"/>
    <lineage>
        <taxon>Eukaryota</taxon>
        <taxon>Fungi</taxon>
        <taxon>Dikarya</taxon>
        <taxon>Ascomycota</taxon>
        <taxon>Pezizomycotina</taxon>
        <taxon>Sordariomycetes</taxon>
        <taxon>Sordariomycetidae</taxon>
        <taxon>Sordariales</taxon>
        <taxon>Lasiosphaeriaceae</taxon>
        <taxon>Lasiosphaeria</taxon>
    </lineage>
</organism>
<dbReference type="Gene3D" id="1.10.287.950">
    <property type="entry name" value="Methyl-accepting chemotaxis protein"/>
    <property type="match status" value="1"/>
</dbReference>
<sequence>MPEPSTFLSKNIGKQGIDDIWTALSELKDLGDQVLRFLSKIESTGSSQEALDEMEGILDNAQDTLNELEDRLSSIVESLDKWKDMVDEAEDAVNDIGDMLSSILESVDELKDIVDDRRDDLDETEDTDI</sequence>
<evidence type="ECO:0000313" key="3">
    <source>
        <dbReference type="Proteomes" id="UP001172101"/>
    </source>
</evidence>
<gene>
    <name evidence="2" type="ORF">B0T26DRAFT_735069</name>
</gene>
<dbReference type="GeneID" id="85326492"/>